<evidence type="ECO:0000256" key="1">
    <source>
        <dbReference type="SAM" id="MobiDB-lite"/>
    </source>
</evidence>
<proteinExistence type="predicted"/>
<evidence type="ECO:0000313" key="3">
    <source>
        <dbReference type="Proteomes" id="UP000245698"/>
    </source>
</evidence>
<feature type="region of interest" description="Disordered" evidence="1">
    <location>
        <begin position="23"/>
        <end position="102"/>
    </location>
</feature>
<keyword evidence="3" id="KW-1185">Reference proteome</keyword>
<evidence type="ECO:0000313" key="2">
    <source>
        <dbReference type="EMBL" id="SJM29006.1"/>
    </source>
</evidence>
<reference evidence="3" key="1">
    <citation type="submission" date="2016-12" db="EMBL/GenBank/DDBJ databases">
        <authorList>
            <person name="Brunel B."/>
        </authorList>
    </citation>
    <scope>NUCLEOTIDE SEQUENCE [LARGE SCALE GENOMIC DNA]</scope>
</reference>
<name>A0A2P9AD18_9HYPH</name>
<dbReference type="AlphaFoldDB" id="A0A2P9AD18"/>
<sequence>MRRFKSVRAYFVRSKRTHVALIVSRDGTMNDKTTPLDKGGPPDKGGSSKKDSPSKKADRKSRLAEQLRANLQKRKAQSRSRRTGDADKRPDGLGALGETQKD</sequence>
<protein>
    <submittedName>
        <fullName evidence="2">Uncharacterized protein</fullName>
    </submittedName>
</protein>
<organism evidence="2 3">
    <name type="scientific">Mesorhizobium delmotii</name>
    <dbReference type="NCBI Taxonomy" id="1631247"/>
    <lineage>
        <taxon>Bacteria</taxon>
        <taxon>Pseudomonadati</taxon>
        <taxon>Pseudomonadota</taxon>
        <taxon>Alphaproteobacteria</taxon>
        <taxon>Hyphomicrobiales</taxon>
        <taxon>Phyllobacteriaceae</taxon>
        <taxon>Mesorhizobium</taxon>
    </lineage>
</organism>
<feature type="compositionally biased region" description="Basic residues" evidence="1">
    <location>
        <begin position="71"/>
        <end position="81"/>
    </location>
</feature>
<feature type="compositionally biased region" description="Basic and acidic residues" evidence="1">
    <location>
        <begin position="82"/>
        <end position="91"/>
    </location>
</feature>
<accession>A0A2P9AD18</accession>
<dbReference type="EMBL" id="FUIG01000013">
    <property type="protein sequence ID" value="SJM29006.1"/>
    <property type="molecule type" value="Genomic_DNA"/>
</dbReference>
<gene>
    <name evidence="2" type="ORF">BQ8482_110936</name>
</gene>
<dbReference type="Proteomes" id="UP000245698">
    <property type="component" value="Unassembled WGS sequence"/>
</dbReference>
<feature type="compositionally biased region" description="Basic and acidic residues" evidence="1">
    <location>
        <begin position="46"/>
        <end position="65"/>
    </location>
</feature>